<sequence length="87" mass="9901">MGNLPYSVVYQSPDGFFVCRTDFNKLENAEEFITSKIFIYNGAKFHFILKDGKELIKGDPIQRTGKFYSDSMKFAVEIPLSSFAKSS</sequence>
<protein>
    <submittedName>
        <fullName evidence="1">Uncharacterized protein</fullName>
    </submittedName>
</protein>
<proteinExistence type="predicted"/>
<dbReference type="EMBL" id="SOZE01000029">
    <property type="protein sequence ID" value="TFF34580.1"/>
    <property type="molecule type" value="Genomic_DNA"/>
</dbReference>
<reference evidence="1 2" key="1">
    <citation type="journal article" date="2017" name="Int. J. Syst. Evol. Microbiol.">
        <title>Mucilaginibacterpsychrotolerans sp. nov., isolated from peatlands.</title>
        <authorList>
            <person name="Deng Y."/>
            <person name="Shen L."/>
            <person name="Xu B."/>
            <person name="Liu Y."/>
            <person name="Gu Z."/>
            <person name="Liu H."/>
            <person name="Zhou Y."/>
        </authorList>
    </citation>
    <scope>NUCLEOTIDE SEQUENCE [LARGE SCALE GENOMIC DNA]</scope>
    <source>
        <strain evidence="1 2">NH7-4</strain>
    </source>
</reference>
<evidence type="ECO:0000313" key="1">
    <source>
        <dbReference type="EMBL" id="TFF34580.1"/>
    </source>
</evidence>
<evidence type="ECO:0000313" key="2">
    <source>
        <dbReference type="Proteomes" id="UP000297540"/>
    </source>
</evidence>
<keyword evidence="2" id="KW-1185">Reference proteome</keyword>
<gene>
    <name evidence="1" type="ORF">E2R66_21770</name>
</gene>
<dbReference type="OrthoDB" id="796595at2"/>
<dbReference type="AlphaFoldDB" id="A0A4Y8S7N5"/>
<organism evidence="1 2">
    <name type="scientific">Mucilaginibacter psychrotolerans</name>
    <dbReference type="NCBI Taxonomy" id="1524096"/>
    <lineage>
        <taxon>Bacteria</taxon>
        <taxon>Pseudomonadati</taxon>
        <taxon>Bacteroidota</taxon>
        <taxon>Sphingobacteriia</taxon>
        <taxon>Sphingobacteriales</taxon>
        <taxon>Sphingobacteriaceae</taxon>
        <taxon>Mucilaginibacter</taxon>
    </lineage>
</organism>
<name>A0A4Y8S7N5_9SPHI</name>
<comment type="caution">
    <text evidence="1">The sequence shown here is derived from an EMBL/GenBank/DDBJ whole genome shotgun (WGS) entry which is preliminary data.</text>
</comment>
<dbReference type="Proteomes" id="UP000297540">
    <property type="component" value="Unassembled WGS sequence"/>
</dbReference>
<dbReference type="RefSeq" id="WP_133234735.1">
    <property type="nucleotide sequence ID" value="NZ_SOZE01000029.1"/>
</dbReference>
<accession>A0A4Y8S7N5</accession>